<comment type="caution">
    <text evidence="3">The sequence shown here is derived from an EMBL/GenBank/DDBJ whole genome shotgun (WGS) entry which is preliminary data.</text>
</comment>
<evidence type="ECO:0000256" key="2">
    <source>
        <dbReference type="HAMAP-Rule" id="MF_01103"/>
    </source>
</evidence>
<keyword evidence="1 2" id="KW-0963">Cytoplasm</keyword>
<reference evidence="3 4" key="1">
    <citation type="submission" date="2024-02" db="EMBL/GenBank/DDBJ databases">
        <title>A nitrogen-fixing paenibacillus bacterium.</title>
        <authorList>
            <person name="Zhang W.L."/>
            <person name="Chen S.F."/>
        </authorList>
    </citation>
    <scope>NUCLEOTIDE SEQUENCE [LARGE SCALE GENOMIC DNA]</scope>
    <source>
        <strain evidence="3 4">M1</strain>
    </source>
</reference>
<evidence type="ECO:0000313" key="4">
    <source>
        <dbReference type="Proteomes" id="UP001306950"/>
    </source>
</evidence>
<dbReference type="PANTHER" id="PTHR37300">
    <property type="entry name" value="UPF0291 PROTEIN CBO2609/CLC_2481"/>
    <property type="match status" value="1"/>
</dbReference>
<dbReference type="SUPFAM" id="SSF158221">
    <property type="entry name" value="YnzC-like"/>
    <property type="match status" value="1"/>
</dbReference>
<comment type="subcellular location">
    <subcellularLocation>
        <location evidence="2">Cytoplasm</location>
    </subcellularLocation>
</comment>
<dbReference type="PANTHER" id="PTHR37300:SF1">
    <property type="entry name" value="UPF0291 PROTEIN YNZC"/>
    <property type="match status" value="1"/>
</dbReference>
<comment type="similarity">
    <text evidence="2">Belongs to the UPF0291 family.</text>
</comment>
<dbReference type="RefSeq" id="WP_331847498.1">
    <property type="nucleotide sequence ID" value="NZ_JAZHPZ010000007.1"/>
</dbReference>
<name>A0ABU7VU50_9BACL</name>
<organism evidence="3 4">
    <name type="scientific">Paenibacillus haidiansis</name>
    <dbReference type="NCBI Taxonomy" id="1574488"/>
    <lineage>
        <taxon>Bacteria</taxon>
        <taxon>Bacillati</taxon>
        <taxon>Bacillota</taxon>
        <taxon>Bacilli</taxon>
        <taxon>Bacillales</taxon>
        <taxon>Paenibacillaceae</taxon>
        <taxon>Paenibacillus</taxon>
    </lineage>
</organism>
<evidence type="ECO:0000313" key="3">
    <source>
        <dbReference type="EMBL" id="MEF2967281.1"/>
    </source>
</evidence>
<sequence>MDIDALVNRINELARKNKQEGLTEDEKLERAQLRETYLQNIRKNFRQQLESIEIVDK</sequence>
<keyword evidence="4" id="KW-1185">Reference proteome</keyword>
<evidence type="ECO:0000256" key="1">
    <source>
        <dbReference type="ARBA" id="ARBA00022490"/>
    </source>
</evidence>
<accession>A0ABU7VU50</accession>
<dbReference type="Pfam" id="PF05979">
    <property type="entry name" value="DUF896"/>
    <property type="match status" value="1"/>
</dbReference>
<dbReference type="Gene3D" id="1.10.287.540">
    <property type="entry name" value="Helix hairpin bin"/>
    <property type="match status" value="1"/>
</dbReference>
<protein>
    <recommendedName>
        <fullName evidence="2">UPF0291 protein V3851_15695</fullName>
    </recommendedName>
</protein>
<gene>
    <name evidence="3" type="ORF">V3851_15695</name>
</gene>
<dbReference type="InterPro" id="IPR009242">
    <property type="entry name" value="DUF896"/>
</dbReference>
<dbReference type="EMBL" id="JAZHPZ010000007">
    <property type="protein sequence ID" value="MEF2967281.1"/>
    <property type="molecule type" value="Genomic_DNA"/>
</dbReference>
<dbReference type="HAMAP" id="MF_01103">
    <property type="entry name" value="UPF0291"/>
    <property type="match status" value="1"/>
</dbReference>
<dbReference type="Proteomes" id="UP001306950">
    <property type="component" value="Unassembled WGS sequence"/>
</dbReference>
<proteinExistence type="inferred from homology"/>